<feature type="region of interest" description="Disordered" evidence="12">
    <location>
        <begin position="476"/>
        <end position="499"/>
    </location>
</feature>
<name>A0A3P8ZJG6_ESOLU</name>
<reference evidence="14" key="3">
    <citation type="submission" date="2025-08" db="UniProtKB">
        <authorList>
            <consortium name="Ensembl"/>
        </authorList>
    </citation>
    <scope>IDENTIFICATION</scope>
</reference>
<dbReference type="SMART" id="SM00355">
    <property type="entry name" value="ZnF_C2H2"/>
    <property type="match status" value="11"/>
</dbReference>
<evidence type="ECO:0000256" key="2">
    <source>
        <dbReference type="ARBA" id="ARBA00006991"/>
    </source>
</evidence>
<keyword evidence="5 11" id="KW-0863">Zinc-finger</keyword>
<dbReference type="FunFam" id="3.30.160.60:FF:000660">
    <property type="entry name" value="zinc finger protein 64 isoform X1"/>
    <property type="match status" value="1"/>
</dbReference>
<dbReference type="FunFam" id="3.30.160.60:FF:000669">
    <property type="entry name" value="zinc finger protein 64 isoform X1"/>
    <property type="match status" value="1"/>
</dbReference>
<evidence type="ECO:0000256" key="7">
    <source>
        <dbReference type="ARBA" id="ARBA00023015"/>
    </source>
</evidence>
<dbReference type="SUPFAM" id="SSF57667">
    <property type="entry name" value="beta-beta-alpha zinc fingers"/>
    <property type="match status" value="6"/>
</dbReference>
<dbReference type="FunFam" id="3.30.160.60:FF:000912">
    <property type="entry name" value="Zinc finger protein 660"/>
    <property type="match status" value="1"/>
</dbReference>
<feature type="domain" description="C2H2-type" evidence="13">
    <location>
        <begin position="262"/>
        <end position="289"/>
    </location>
</feature>
<feature type="domain" description="C2H2-type" evidence="13">
    <location>
        <begin position="178"/>
        <end position="205"/>
    </location>
</feature>
<keyword evidence="6" id="KW-0862">Zinc</keyword>
<evidence type="ECO:0000313" key="15">
    <source>
        <dbReference type="Proteomes" id="UP000265140"/>
    </source>
</evidence>
<evidence type="ECO:0000256" key="5">
    <source>
        <dbReference type="ARBA" id="ARBA00022771"/>
    </source>
</evidence>
<feature type="domain" description="C2H2-type" evidence="13">
    <location>
        <begin position="319"/>
        <end position="346"/>
    </location>
</feature>
<feature type="domain" description="C2H2-type" evidence="13">
    <location>
        <begin position="347"/>
        <end position="374"/>
    </location>
</feature>
<organism evidence="14 15">
    <name type="scientific">Esox lucius</name>
    <name type="common">Northern pike</name>
    <dbReference type="NCBI Taxonomy" id="8010"/>
    <lineage>
        <taxon>Eukaryota</taxon>
        <taxon>Metazoa</taxon>
        <taxon>Chordata</taxon>
        <taxon>Craniata</taxon>
        <taxon>Vertebrata</taxon>
        <taxon>Euteleostomi</taxon>
        <taxon>Actinopterygii</taxon>
        <taxon>Neopterygii</taxon>
        <taxon>Teleostei</taxon>
        <taxon>Protacanthopterygii</taxon>
        <taxon>Esociformes</taxon>
        <taxon>Esocidae</taxon>
        <taxon>Esox</taxon>
    </lineage>
</organism>
<dbReference type="GO" id="GO:0003677">
    <property type="term" value="F:DNA binding"/>
    <property type="evidence" value="ECO:0007669"/>
    <property type="project" value="UniProtKB-KW"/>
</dbReference>
<keyword evidence="9" id="KW-0804">Transcription</keyword>
<feature type="compositionally biased region" description="Polar residues" evidence="12">
    <location>
        <begin position="476"/>
        <end position="488"/>
    </location>
</feature>
<sequence length="769" mass="84630">MCHGCQIIVQVLYVEEEPGRSMTRCENISGVPVDFQQVSEHRRRERRWVGGNHVLVEVSPDIHICGFCKQQYNNFEVFLAHKQNGCHIPSNDMSTSNSAPTITDSGTEFLFEETYQTCVMRGVKKILTKAQKTPSKKLKPALTSKRRICCFSGCSFKTQYGQKDMERHLKTHTGEKPFECELCRKRFSRRDKLNMHLRSHTGEKPHKCKYCPYAAADSSSLKKHLRIHYDERPFKCQICPYASRNSSQLTVHLRSHTGDAPFQCGQCEAKFKINSDLKRHVRIHSGEKPYKCDFCDYRCAMKGNLKSHVQIKHSTANSFRCSHCDFQCANKAALRQHSREHQPTQPIRCLNCTYSCSSKGALKVHERIHSEERPFKCDSCSFASKQRSNLVIHRKKCHEDKPEKGTGVRGKAGKVGACKREDSPKPASSRYRAKLDATRAFRCDLCEASFVREDSLRSHRKQHRDSDSQHTLSLTLHPVSSQPGSVNVSPLPGEDSHTTQLPLQQVPQASDSPATYSSAQLKIIVSHPLGQESSILPLPTGADVGQRQEHRCKGPSAVFLSPESQEMVVNSMIQQVNLSLAPLQHLGSQVEAEEPQAVLLTGDGGGPLHQALLQTAPQGSPAHGGGGSGGTQTFITTCSDLEGLSALIQEGGTEVTVVTEGGNHGNLVATATSMFPPPDMLCGDGGPSEDLAKRAQVTMVHRVEGSSASACEDSTLMVPSISLGGQGVVIHSLPLAVAAHNQPVLEQLSVSTQNLYSVSDAHTMDGLQD</sequence>
<dbReference type="InterPro" id="IPR050331">
    <property type="entry name" value="Zinc_finger"/>
</dbReference>
<protein>
    <recommendedName>
        <fullName evidence="13">C2H2-type domain-containing protein</fullName>
    </recommendedName>
</protein>
<keyword evidence="3" id="KW-0479">Metal-binding</keyword>
<evidence type="ECO:0000256" key="1">
    <source>
        <dbReference type="ARBA" id="ARBA00004123"/>
    </source>
</evidence>
<dbReference type="GO" id="GO:0008270">
    <property type="term" value="F:zinc ion binding"/>
    <property type="evidence" value="ECO:0007669"/>
    <property type="project" value="UniProtKB-KW"/>
</dbReference>
<evidence type="ECO:0000259" key="13">
    <source>
        <dbReference type="PROSITE" id="PS50157"/>
    </source>
</evidence>
<keyword evidence="8" id="KW-0238">DNA-binding</keyword>
<comment type="subcellular location">
    <subcellularLocation>
        <location evidence="1">Nucleus</location>
    </subcellularLocation>
</comment>
<dbReference type="Proteomes" id="UP000265140">
    <property type="component" value="Chromosome 12"/>
</dbReference>
<evidence type="ECO:0000256" key="4">
    <source>
        <dbReference type="ARBA" id="ARBA00022737"/>
    </source>
</evidence>
<reference evidence="15" key="1">
    <citation type="journal article" date="2014" name="PLoS ONE">
        <title>The genome and linkage map of the northern pike (Esox lucius): conserved synteny revealed between the salmonid sister group and the Neoteleostei.</title>
        <authorList>
            <person name="Rondeau E.B."/>
            <person name="Minkley D.R."/>
            <person name="Leong J.S."/>
            <person name="Messmer A.M."/>
            <person name="Jantzen J.R."/>
            <person name="von Schalburg K.R."/>
            <person name="Lemon C."/>
            <person name="Bird N.H."/>
            <person name="Koop B.F."/>
        </authorList>
    </citation>
    <scope>NUCLEOTIDE SEQUENCE</scope>
</reference>
<accession>A0A3P8ZJG6</accession>
<dbReference type="Pfam" id="PF00096">
    <property type="entry name" value="zf-C2H2"/>
    <property type="match status" value="4"/>
</dbReference>
<reference evidence="14" key="4">
    <citation type="submission" date="2025-09" db="UniProtKB">
        <authorList>
            <consortium name="Ensembl"/>
        </authorList>
    </citation>
    <scope>IDENTIFICATION</scope>
</reference>
<feature type="domain" description="C2H2-type" evidence="13">
    <location>
        <begin position="441"/>
        <end position="468"/>
    </location>
</feature>
<dbReference type="PROSITE" id="PS00028">
    <property type="entry name" value="ZINC_FINGER_C2H2_1"/>
    <property type="match status" value="6"/>
</dbReference>
<dbReference type="Ensembl" id="ENSELUT00000012234.3">
    <property type="protein sequence ID" value="ENSELUP00000028891.2"/>
    <property type="gene ID" value="ENSELUG00000005665.3"/>
</dbReference>
<dbReference type="PROSITE" id="PS50157">
    <property type="entry name" value="ZINC_FINGER_C2H2_2"/>
    <property type="match status" value="9"/>
</dbReference>
<dbReference type="Bgee" id="ENSELUG00000005665">
    <property type="expression patterns" value="Expressed in nose and 14 other cell types or tissues"/>
</dbReference>
<feature type="region of interest" description="Disordered" evidence="12">
    <location>
        <begin position="398"/>
        <end position="431"/>
    </location>
</feature>
<dbReference type="PANTHER" id="PTHR16515:SF49">
    <property type="entry name" value="GASTRULA ZINC FINGER PROTEIN XLCGF49.1-LIKE-RELATED"/>
    <property type="match status" value="1"/>
</dbReference>
<evidence type="ECO:0000256" key="6">
    <source>
        <dbReference type="ARBA" id="ARBA00022833"/>
    </source>
</evidence>
<dbReference type="Gene3D" id="3.30.160.60">
    <property type="entry name" value="Classic Zinc Finger"/>
    <property type="match status" value="7"/>
</dbReference>
<gene>
    <name evidence="14" type="primary">ZFP64</name>
</gene>
<evidence type="ECO:0000256" key="3">
    <source>
        <dbReference type="ARBA" id="ARBA00022723"/>
    </source>
</evidence>
<proteinExistence type="inferred from homology"/>
<dbReference type="FunFam" id="3.30.160.60:FF:000578">
    <property type="entry name" value="zinc finger protein 64 isoform X1"/>
    <property type="match status" value="1"/>
</dbReference>
<evidence type="ECO:0000256" key="8">
    <source>
        <dbReference type="ARBA" id="ARBA00023125"/>
    </source>
</evidence>
<comment type="similarity">
    <text evidence="2">Belongs to the krueppel C2H2-type zinc-finger protein family.</text>
</comment>
<dbReference type="FunFam" id="3.30.160.60:FF:000412">
    <property type="entry name" value="zinc finger protein 64 isoform X1"/>
    <property type="match status" value="1"/>
</dbReference>
<evidence type="ECO:0000256" key="11">
    <source>
        <dbReference type="PROSITE-ProRule" id="PRU00042"/>
    </source>
</evidence>
<dbReference type="AlphaFoldDB" id="A0A3P8ZJG6"/>
<reference evidence="14" key="2">
    <citation type="submission" date="2020-02" db="EMBL/GenBank/DDBJ databases">
        <title>Esox lucius (northern pike) genome, fEsoLuc1, primary haplotype.</title>
        <authorList>
            <person name="Myers G."/>
            <person name="Karagic N."/>
            <person name="Meyer A."/>
            <person name="Pippel M."/>
            <person name="Reichard M."/>
            <person name="Winkler S."/>
            <person name="Tracey A."/>
            <person name="Sims Y."/>
            <person name="Howe K."/>
            <person name="Rhie A."/>
            <person name="Formenti G."/>
            <person name="Durbin R."/>
            <person name="Fedrigo O."/>
            <person name="Jarvis E.D."/>
        </authorList>
    </citation>
    <scope>NUCLEOTIDE SEQUENCE [LARGE SCALE GENOMIC DNA]</scope>
</reference>
<dbReference type="GO" id="GO:0010468">
    <property type="term" value="P:regulation of gene expression"/>
    <property type="evidence" value="ECO:0007669"/>
    <property type="project" value="TreeGrafter"/>
</dbReference>
<feature type="domain" description="C2H2-type" evidence="13">
    <location>
        <begin position="290"/>
        <end position="318"/>
    </location>
</feature>
<keyword evidence="7" id="KW-0805">Transcription regulation</keyword>
<keyword evidence="10" id="KW-0539">Nucleus</keyword>
<feature type="domain" description="C2H2-type" evidence="13">
    <location>
        <begin position="206"/>
        <end position="233"/>
    </location>
</feature>
<dbReference type="FunFam" id="3.30.160.60:FF:000223">
    <property type="entry name" value="zinc finger protein 64 isoform X1"/>
    <property type="match status" value="1"/>
</dbReference>
<evidence type="ECO:0000256" key="9">
    <source>
        <dbReference type="ARBA" id="ARBA00023163"/>
    </source>
</evidence>
<evidence type="ECO:0000256" key="12">
    <source>
        <dbReference type="SAM" id="MobiDB-lite"/>
    </source>
</evidence>
<keyword evidence="15" id="KW-1185">Reference proteome</keyword>
<dbReference type="GeneTree" id="ENSGT00940000156405"/>
<dbReference type="InterPro" id="IPR036236">
    <property type="entry name" value="Znf_C2H2_sf"/>
</dbReference>
<dbReference type="PANTHER" id="PTHR16515">
    <property type="entry name" value="PR DOMAIN ZINC FINGER PROTEIN"/>
    <property type="match status" value="1"/>
</dbReference>
<dbReference type="InterPro" id="IPR013087">
    <property type="entry name" value="Znf_C2H2_type"/>
</dbReference>
<dbReference type="Pfam" id="PF13912">
    <property type="entry name" value="zf-C2H2_6"/>
    <property type="match status" value="1"/>
</dbReference>
<feature type="domain" description="C2H2-type" evidence="13">
    <location>
        <begin position="234"/>
        <end position="261"/>
    </location>
</feature>
<evidence type="ECO:0000256" key="10">
    <source>
        <dbReference type="ARBA" id="ARBA00023242"/>
    </source>
</evidence>
<dbReference type="GO" id="GO:0005634">
    <property type="term" value="C:nucleus"/>
    <property type="evidence" value="ECO:0007669"/>
    <property type="project" value="UniProtKB-SubCell"/>
</dbReference>
<feature type="domain" description="C2H2-type" evidence="13">
    <location>
        <begin position="375"/>
        <end position="403"/>
    </location>
</feature>
<evidence type="ECO:0000313" key="14">
    <source>
        <dbReference type="Ensembl" id="ENSELUP00000028891.2"/>
    </source>
</evidence>
<keyword evidence="4" id="KW-0677">Repeat</keyword>